<evidence type="ECO:0000313" key="4">
    <source>
        <dbReference type="EMBL" id="NRQ43646.1"/>
    </source>
</evidence>
<feature type="signal peptide" evidence="3">
    <location>
        <begin position="1"/>
        <end position="25"/>
    </location>
</feature>
<dbReference type="PANTHER" id="PTHR42970">
    <property type="entry name" value="PECTATE LYASE C-RELATED"/>
    <property type="match status" value="1"/>
</dbReference>
<dbReference type="EMBL" id="JABSOD010000015">
    <property type="protein sequence ID" value="NRQ43646.1"/>
    <property type="molecule type" value="Genomic_DNA"/>
</dbReference>
<evidence type="ECO:0000256" key="3">
    <source>
        <dbReference type="SAM" id="SignalP"/>
    </source>
</evidence>
<evidence type="ECO:0000256" key="2">
    <source>
        <dbReference type="ARBA" id="ARBA00023180"/>
    </source>
</evidence>
<name>A0A7Y5ASC5_9GAMM</name>
<keyword evidence="4" id="KW-0456">Lyase</keyword>
<dbReference type="Pfam" id="PF09492">
    <property type="entry name" value="Pec_lyase"/>
    <property type="match status" value="1"/>
</dbReference>
<organism evidence="4 5">
    <name type="scientific">Rheinheimera lutimaris</name>
    <dbReference type="NCBI Taxonomy" id="2740584"/>
    <lineage>
        <taxon>Bacteria</taxon>
        <taxon>Pseudomonadati</taxon>
        <taxon>Pseudomonadota</taxon>
        <taxon>Gammaproteobacteria</taxon>
        <taxon>Chromatiales</taxon>
        <taxon>Chromatiaceae</taxon>
        <taxon>Rheinheimera</taxon>
    </lineage>
</organism>
<keyword evidence="5" id="KW-1185">Reference proteome</keyword>
<reference evidence="4 5" key="1">
    <citation type="submission" date="2020-06" db="EMBL/GenBank/DDBJ databases">
        <title>Rheinheimera sp. nov., a marine bacterium isolated from coastal.</title>
        <authorList>
            <person name="Yu Q."/>
            <person name="Qi Y."/>
            <person name="Pu J."/>
        </authorList>
    </citation>
    <scope>NUCLEOTIDE SEQUENCE [LARGE SCALE GENOMIC DNA]</scope>
    <source>
        <strain evidence="4 5">YQF-2</strain>
    </source>
</reference>
<dbReference type="InterPro" id="IPR011050">
    <property type="entry name" value="Pectin_lyase_fold/virulence"/>
</dbReference>
<dbReference type="GO" id="GO:0046872">
    <property type="term" value="F:metal ion binding"/>
    <property type="evidence" value="ECO:0007669"/>
    <property type="project" value="UniProtKB-KW"/>
</dbReference>
<dbReference type="GO" id="GO:0030570">
    <property type="term" value="F:pectate lyase activity"/>
    <property type="evidence" value="ECO:0007669"/>
    <property type="project" value="UniProtKB-EC"/>
</dbReference>
<keyword evidence="1" id="KW-0479">Metal-binding</keyword>
<dbReference type="AlphaFoldDB" id="A0A7Y5ASC5"/>
<dbReference type="Proteomes" id="UP000523161">
    <property type="component" value="Unassembled WGS sequence"/>
</dbReference>
<dbReference type="SUPFAM" id="SSF51126">
    <property type="entry name" value="Pectin lyase-like"/>
    <property type="match status" value="1"/>
</dbReference>
<dbReference type="Gene3D" id="2.160.20.10">
    <property type="entry name" value="Single-stranded right-handed beta-helix, Pectin lyase-like"/>
    <property type="match status" value="1"/>
</dbReference>
<evidence type="ECO:0000256" key="1">
    <source>
        <dbReference type="ARBA" id="ARBA00022723"/>
    </source>
</evidence>
<dbReference type="PANTHER" id="PTHR42970:SF1">
    <property type="entry name" value="PECTATE LYASE C-RELATED"/>
    <property type="match status" value="1"/>
</dbReference>
<sequence>MSGTYAQIGSLLLCLCVLPWSPARAASYWQGQDLPLVWQQYMQQSTELMQHDKQQLQFELQQSSQSALLSATKHRDFGLTGISTELEAEAVLSFQTPSGGWSKRTDMRIARQSGQQYGSEPNYVPTFDNDATSTQLHWLADFYPKAAPPQQQRIAQAIERGVALVLKAQYPNGGFPQSYPLRGGYHDAVTLNDNALYQLMQLLWQVANEPRFAMLADTTKTAAGAAFYRAVDWLLANQVVVNGKRTVWGAQHHPLSGEPVAARKFEQVALVSSESAKLLQLLLRYAPDYPGVALSLADGANWFREKQIKDKARYRDADGRLALIDSPGSVIWSRFYDISSGQPVFFDRDGKTYSDVSQISLERQRGYGWYQSVAAEFLAEYGQVAADKHCTNFGLDTPGGDGGVVLKVTNLNRNGPGSLAAALAHSGPRIVVFEVAGVIDLDRTNLDINQSYLTIAGETAPDPGITLIKGGLRIVSHDVIVRHLHIRPGDAGLAKRAGWDTDGIAVTGSKACNVLVEHNSISWATDELVSASGPRDKGPAATSKHITFRYNILAEALDYASHIKGKHSKGALVHDNVQQVAFIGNLFISNDRRNPYFKAFSSGVVANNLIVNAGNAAVQLGFVETEWQSSGIVPQNPQVAVVGNVLRYGTDSYSDLALVSDRGDAFITDNQTFNLRQQAMYDTQGVIKRLDFPALWPVGYNALAAGETETMVLTRAGARYWQRDAIDKRILQQLADGSSRIIDSQQQVGGYPKIKPVYRELQVPTDNINAWLDSFVPSRSKLQEP</sequence>
<gene>
    <name evidence="4" type="primary">pelA</name>
    <name evidence="4" type="ORF">HRH59_13915</name>
</gene>
<comment type="caution">
    <text evidence="4">The sequence shown here is derived from an EMBL/GenBank/DDBJ whole genome shotgun (WGS) entry which is preliminary data.</text>
</comment>
<feature type="chain" id="PRO_5031051971" evidence="3">
    <location>
        <begin position="26"/>
        <end position="785"/>
    </location>
</feature>
<evidence type="ECO:0000313" key="5">
    <source>
        <dbReference type="Proteomes" id="UP000523161"/>
    </source>
</evidence>
<dbReference type="RefSeq" id="WP_173501882.1">
    <property type="nucleotide sequence ID" value="NZ_JABSOD010000015.1"/>
</dbReference>
<dbReference type="InterPro" id="IPR012669">
    <property type="entry name" value="Pectate_lyase"/>
</dbReference>
<keyword evidence="3" id="KW-0732">Signal</keyword>
<proteinExistence type="predicted"/>
<protein>
    <submittedName>
        <fullName evidence="4">Pectate lyase</fullName>
        <ecNumber evidence="4">4.2.2.2</ecNumber>
    </submittedName>
</protein>
<dbReference type="InterPro" id="IPR052063">
    <property type="entry name" value="Polysaccharide_Lyase_1"/>
</dbReference>
<dbReference type="Gene3D" id="1.50.10.20">
    <property type="match status" value="1"/>
</dbReference>
<accession>A0A7Y5ASC5</accession>
<dbReference type="SUPFAM" id="SSF81853">
    <property type="entry name" value="Family 10 polysaccharide lyase"/>
    <property type="match status" value="1"/>
</dbReference>
<keyword evidence="2" id="KW-0325">Glycoprotein</keyword>
<dbReference type="EC" id="4.2.2.2" evidence="4"/>
<dbReference type="InterPro" id="IPR012334">
    <property type="entry name" value="Pectin_lyas_fold"/>
</dbReference>
<dbReference type="NCBIfam" id="TIGR02474">
    <property type="entry name" value="pec_lyase"/>
    <property type="match status" value="1"/>
</dbReference>